<proteinExistence type="predicted"/>
<reference evidence="1 2" key="1">
    <citation type="journal article" date="2011" name="EMBO J.">
        <title>Structural diversity of bacterial flagellar motors.</title>
        <authorList>
            <person name="Chen S."/>
            <person name="Beeby M."/>
            <person name="Murphy G.E."/>
            <person name="Leadbetter J.R."/>
            <person name="Hendrixson D.R."/>
            <person name="Briegel A."/>
            <person name="Li Z."/>
            <person name="Shi J."/>
            <person name="Tocheva E.I."/>
            <person name="Muller A."/>
            <person name="Dobro M.J."/>
            <person name="Jensen G.J."/>
        </authorList>
    </citation>
    <scope>NUCLEOTIDE SEQUENCE [LARGE SCALE GENOMIC DNA]</scope>
    <source>
        <strain evidence="1 2">DSM 6540</strain>
    </source>
</reference>
<dbReference type="AlphaFoldDB" id="F7NJG3"/>
<name>F7NJG3_9FIRM</name>
<accession>F7NJG3</accession>
<organism evidence="1 2">
    <name type="scientific">Acetonema longum DSM 6540</name>
    <dbReference type="NCBI Taxonomy" id="1009370"/>
    <lineage>
        <taxon>Bacteria</taxon>
        <taxon>Bacillati</taxon>
        <taxon>Bacillota</taxon>
        <taxon>Negativicutes</taxon>
        <taxon>Acetonemataceae</taxon>
        <taxon>Acetonema</taxon>
    </lineage>
</organism>
<keyword evidence="2" id="KW-1185">Reference proteome</keyword>
<comment type="caution">
    <text evidence="1">The sequence shown here is derived from an EMBL/GenBank/DDBJ whole genome shotgun (WGS) entry which is preliminary data.</text>
</comment>
<evidence type="ECO:0000313" key="2">
    <source>
        <dbReference type="Proteomes" id="UP000003240"/>
    </source>
</evidence>
<sequence length="110" mass="12727">MTNIFSEDETDEIENFREMTHAMSVNGEEIICFVILSDLVNGHVQISDLPKNTLLKTYAQLKANTEYFSRLVWFDSSGIEQIFQKTKKMFIEEVKTRIPPSTLPKLNKPI</sequence>
<dbReference type="EMBL" id="AFGF01000087">
    <property type="protein sequence ID" value="EGO63793.1"/>
    <property type="molecule type" value="Genomic_DNA"/>
</dbReference>
<dbReference type="OrthoDB" id="3035471at2"/>
<gene>
    <name evidence="1" type="ORF">ALO_11094</name>
</gene>
<dbReference type="eggNOG" id="ENOG502ZTMZ">
    <property type="taxonomic scope" value="Bacteria"/>
</dbReference>
<dbReference type="RefSeq" id="WP_004095549.1">
    <property type="nucleotide sequence ID" value="NZ_AFGF01000087.1"/>
</dbReference>
<evidence type="ECO:0000313" key="1">
    <source>
        <dbReference type="EMBL" id="EGO63793.1"/>
    </source>
</evidence>
<protein>
    <submittedName>
        <fullName evidence="1">Uncharacterized protein</fullName>
    </submittedName>
</protein>
<dbReference type="Proteomes" id="UP000003240">
    <property type="component" value="Unassembled WGS sequence"/>
</dbReference>
<dbReference type="STRING" id="1009370.ALO_11094"/>